<accession>A0A419SAM6</accession>
<dbReference type="AlphaFoldDB" id="A0A419SAM6"/>
<name>A0A419SAM6_9SPHI</name>
<dbReference type="RefSeq" id="WP_120180441.1">
    <property type="nucleotide sequence ID" value="NZ_MBTA01000002.1"/>
</dbReference>
<sequence>MECTICKNECIKWGTGSGKQRYRCNGCKRTCYKNYSYKAYGPQTNRQIALLLKEGCGISSISRIMDISAVTVIRRILSIASGIKKPPVAMGRT</sequence>
<dbReference type="Proteomes" id="UP000283433">
    <property type="component" value="Unassembled WGS sequence"/>
</dbReference>
<dbReference type="InterPro" id="IPR051252">
    <property type="entry name" value="IS1_transposase_InsA"/>
</dbReference>
<dbReference type="PANTHER" id="PTHR47923:SF1">
    <property type="entry name" value="INSERTION ELEMENT IS1 1 PROTEIN INSA-RELATED"/>
    <property type="match status" value="1"/>
</dbReference>
<evidence type="ECO:0000313" key="1">
    <source>
        <dbReference type="EMBL" id="RKD19511.1"/>
    </source>
</evidence>
<organism evidence="1 2">
    <name type="scientific">Pelobium manganitolerans</name>
    <dbReference type="NCBI Taxonomy" id="1842495"/>
    <lineage>
        <taxon>Bacteria</taxon>
        <taxon>Pseudomonadati</taxon>
        <taxon>Bacteroidota</taxon>
        <taxon>Sphingobacteriia</taxon>
        <taxon>Sphingobacteriales</taxon>
        <taxon>Sphingobacteriaceae</taxon>
        <taxon>Pelobium</taxon>
    </lineage>
</organism>
<dbReference type="PANTHER" id="PTHR47923">
    <property type="entry name" value="INSERTION ELEMENT IS1 1 PROTEIN INSA-RELATED"/>
    <property type="match status" value="1"/>
</dbReference>
<reference evidence="1 2" key="1">
    <citation type="submission" date="2016-07" db="EMBL/GenBank/DDBJ databases">
        <title>Genome of Pelobium manganitolerans.</title>
        <authorList>
            <person name="Wu S."/>
            <person name="Wang G."/>
        </authorList>
    </citation>
    <scope>NUCLEOTIDE SEQUENCE [LARGE SCALE GENOMIC DNA]</scope>
    <source>
        <strain evidence="1 2">YS-25</strain>
    </source>
</reference>
<protein>
    <recommendedName>
        <fullName evidence="3">Insertion element IS1 protein InsA helix-turn-helix domain-containing protein</fullName>
    </recommendedName>
</protein>
<gene>
    <name evidence="1" type="ORF">BCY91_12975</name>
</gene>
<dbReference type="EMBL" id="MBTA01000002">
    <property type="protein sequence ID" value="RKD19511.1"/>
    <property type="molecule type" value="Genomic_DNA"/>
</dbReference>
<dbReference type="GO" id="GO:0006313">
    <property type="term" value="P:DNA transposition"/>
    <property type="evidence" value="ECO:0007669"/>
    <property type="project" value="TreeGrafter"/>
</dbReference>
<keyword evidence="2" id="KW-1185">Reference proteome</keyword>
<comment type="caution">
    <text evidence="1">The sequence shown here is derived from an EMBL/GenBank/DDBJ whole genome shotgun (WGS) entry which is preliminary data.</text>
</comment>
<dbReference type="OrthoDB" id="1086493at2"/>
<evidence type="ECO:0008006" key="3">
    <source>
        <dbReference type="Google" id="ProtNLM"/>
    </source>
</evidence>
<evidence type="ECO:0000313" key="2">
    <source>
        <dbReference type="Proteomes" id="UP000283433"/>
    </source>
</evidence>
<proteinExistence type="predicted"/>